<dbReference type="PANTHER" id="PTHR13516">
    <property type="entry name" value="RIBONUCLEASE P SUBUNIT P25"/>
    <property type="match status" value="1"/>
</dbReference>
<dbReference type="STRING" id="65357.A0A024GNT7"/>
<feature type="region of interest" description="Disordered" evidence="4">
    <location>
        <begin position="304"/>
        <end position="425"/>
    </location>
</feature>
<dbReference type="InterPro" id="IPR002775">
    <property type="entry name" value="DNA/RNA-bd_Alba-like"/>
</dbReference>
<dbReference type="InParanoid" id="A0A024GNT7"/>
<dbReference type="SUPFAM" id="SSF82704">
    <property type="entry name" value="AlbA-like"/>
    <property type="match status" value="1"/>
</dbReference>
<accession>A0A024GNT7</accession>
<dbReference type="InterPro" id="IPR036882">
    <property type="entry name" value="Alba-like_dom_sf"/>
</dbReference>
<dbReference type="Proteomes" id="UP000053237">
    <property type="component" value="Unassembled WGS sequence"/>
</dbReference>
<evidence type="ECO:0000313" key="6">
    <source>
        <dbReference type="EMBL" id="CCI48396.1"/>
    </source>
</evidence>
<name>A0A024GNT7_9STRA</name>
<sequence length="425" mass="47963">MDISPSQLLNRELEALSDTVNLCNPVTFYHTNDWKSSSQHALSVAKKEDGYIARLPDTFILTEEMKHVASKNATFLNIEKMKHSTSTLLPNKVPPRTMQRSHLNGILAGLPGSKTAPTSSYTREFVYSEQMGEMNENKNMEFFRKKDAHSEYVEARARFSKMHSAPQLMCNVYLNLGDSSPPLATTMTERLSIQDANDDNDASVIRITQYGKYRKYVTYATALFNEKNVRHVQLKAMGSAISTAIQVAETLKETVIHLHQSTKIGLADVASDVSARNEFVRSDRKRQTPYMFIHLSLDVIDSSVNNRDSQNREGNKRFGDAGSRGTNKRYGRGQKGYAPNTDSPRKNGDSSTQGTKSRRPRNNSDKVKRERKREDPPTSAPERDPKEKDQIESADDGQDAVTWKRGEKASGRNRRREIRAKVPSN</sequence>
<dbReference type="InterPro" id="IPR051958">
    <property type="entry name" value="Alba-like_NAB"/>
</dbReference>
<dbReference type="Pfam" id="PF01918">
    <property type="entry name" value="Alba"/>
    <property type="match status" value="1"/>
</dbReference>
<dbReference type="AlphaFoldDB" id="A0A024GNT7"/>
<evidence type="ECO:0000256" key="2">
    <source>
        <dbReference type="ARBA" id="ARBA00008018"/>
    </source>
</evidence>
<dbReference type="OrthoDB" id="165646at2759"/>
<evidence type="ECO:0000256" key="4">
    <source>
        <dbReference type="SAM" id="MobiDB-lite"/>
    </source>
</evidence>
<organism evidence="6 7">
    <name type="scientific">Albugo candida</name>
    <dbReference type="NCBI Taxonomy" id="65357"/>
    <lineage>
        <taxon>Eukaryota</taxon>
        <taxon>Sar</taxon>
        <taxon>Stramenopiles</taxon>
        <taxon>Oomycota</taxon>
        <taxon>Peronosporomycetes</taxon>
        <taxon>Albuginales</taxon>
        <taxon>Albuginaceae</taxon>
        <taxon>Albugo</taxon>
    </lineage>
</organism>
<evidence type="ECO:0000256" key="1">
    <source>
        <dbReference type="ARBA" id="ARBA00004123"/>
    </source>
</evidence>
<protein>
    <recommendedName>
        <fullName evidence="5">DNA/RNA-binding protein Alba-like domain-containing protein</fullName>
    </recommendedName>
</protein>
<dbReference type="PANTHER" id="PTHR13516:SF4">
    <property type="entry name" value="FI09323P"/>
    <property type="match status" value="1"/>
</dbReference>
<proteinExistence type="inferred from homology"/>
<evidence type="ECO:0000313" key="7">
    <source>
        <dbReference type="Proteomes" id="UP000053237"/>
    </source>
</evidence>
<evidence type="ECO:0000259" key="5">
    <source>
        <dbReference type="Pfam" id="PF01918"/>
    </source>
</evidence>
<keyword evidence="7" id="KW-1185">Reference proteome</keyword>
<dbReference type="GO" id="GO:0003723">
    <property type="term" value="F:RNA binding"/>
    <property type="evidence" value="ECO:0007669"/>
    <property type="project" value="TreeGrafter"/>
</dbReference>
<comment type="caution">
    <text evidence="6">The sequence shown here is derived from an EMBL/GenBank/DDBJ whole genome shotgun (WGS) entry which is preliminary data.</text>
</comment>
<comment type="similarity">
    <text evidence="2">Belongs to the histone-like Alba family.</text>
</comment>
<evidence type="ECO:0000256" key="3">
    <source>
        <dbReference type="ARBA" id="ARBA00023242"/>
    </source>
</evidence>
<feature type="domain" description="DNA/RNA-binding protein Alba-like" evidence="5">
    <location>
        <begin position="204"/>
        <end position="265"/>
    </location>
</feature>
<comment type="subcellular location">
    <subcellularLocation>
        <location evidence="1">Nucleus</location>
    </subcellularLocation>
</comment>
<keyword evidence="3" id="KW-0539">Nucleus</keyword>
<gene>
    <name evidence="6" type="ORF">BN9_094800</name>
</gene>
<feature type="compositionally biased region" description="Basic and acidic residues" evidence="4">
    <location>
        <begin position="309"/>
        <end position="319"/>
    </location>
</feature>
<feature type="compositionally biased region" description="Basic and acidic residues" evidence="4">
    <location>
        <begin position="362"/>
        <end position="391"/>
    </location>
</feature>
<dbReference type="GO" id="GO:0005634">
    <property type="term" value="C:nucleus"/>
    <property type="evidence" value="ECO:0007669"/>
    <property type="project" value="UniProtKB-SubCell"/>
</dbReference>
<dbReference type="Gene3D" id="3.30.110.20">
    <property type="entry name" value="Alba-like domain"/>
    <property type="match status" value="1"/>
</dbReference>
<reference evidence="6 7" key="1">
    <citation type="submission" date="2012-05" db="EMBL/GenBank/DDBJ databases">
        <title>Recombination and specialization in a pathogen metapopulation.</title>
        <authorList>
            <person name="Gardiner A."/>
            <person name="Kemen E."/>
            <person name="Schultz-Larsen T."/>
            <person name="MacLean D."/>
            <person name="Van Oosterhout C."/>
            <person name="Jones J.D.G."/>
        </authorList>
    </citation>
    <scope>NUCLEOTIDE SEQUENCE [LARGE SCALE GENOMIC DNA]</scope>
    <source>
        <strain evidence="6 7">Ac Nc2</strain>
    </source>
</reference>
<dbReference type="EMBL" id="CAIX01000221">
    <property type="protein sequence ID" value="CCI48396.1"/>
    <property type="molecule type" value="Genomic_DNA"/>
</dbReference>